<dbReference type="KEGG" id="lgi:LOTGIDRAFT_174160"/>
<comment type="subunit">
    <text evidence="5">Subunit of the heterotrimeric GatCAB amidotransferase (AdT) complex, composed of A, B and C subunits.</text>
</comment>
<dbReference type="PANTHER" id="PTHR11895">
    <property type="entry name" value="TRANSAMIDASE"/>
    <property type="match status" value="1"/>
</dbReference>
<dbReference type="HAMAP" id="MF_00120">
    <property type="entry name" value="GatA"/>
    <property type="match status" value="1"/>
</dbReference>
<feature type="compositionally biased region" description="Basic and acidic residues" evidence="6">
    <location>
        <begin position="154"/>
        <end position="165"/>
    </location>
</feature>
<gene>
    <name evidence="8" type="ORF">LOTGIDRAFT_174160</name>
</gene>
<dbReference type="GO" id="GO:0005524">
    <property type="term" value="F:ATP binding"/>
    <property type="evidence" value="ECO:0007669"/>
    <property type="project" value="UniProtKB-KW"/>
</dbReference>
<dbReference type="OrthoDB" id="421993at2759"/>
<keyword evidence="9" id="KW-1185">Reference proteome</keyword>
<feature type="active site" description="Charge relay system" evidence="5">
    <location>
        <position position="76"/>
    </location>
</feature>
<dbReference type="Pfam" id="PF01425">
    <property type="entry name" value="Amidase"/>
    <property type="match status" value="2"/>
</dbReference>
<dbReference type="OMA" id="QPASYCG"/>
<dbReference type="Proteomes" id="UP000030746">
    <property type="component" value="Unassembled WGS sequence"/>
</dbReference>
<dbReference type="CTD" id="20242645"/>
<comment type="function">
    <text evidence="5">Allows the formation of correctly charged Gln-tRNA(Gln) through the transamidation of misacylated Glu-tRNA(Gln) in the mitochondria. The reaction takes place in the presence of glutamine and ATP through an activated gamma-phospho-Glu-tRNA(Gln).</text>
</comment>
<keyword evidence="2 5" id="KW-0547">Nucleotide-binding</keyword>
<evidence type="ECO:0000256" key="3">
    <source>
        <dbReference type="ARBA" id="ARBA00022840"/>
    </source>
</evidence>
<dbReference type="STRING" id="225164.V4A3T3"/>
<evidence type="ECO:0000313" key="9">
    <source>
        <dbReference type="Proteomes" id="UP000030746"/>
    </source>
</evidence>
<proteinExistence type="inferred from homology"/>
<evidence type="ECO:0000313" key="8">
    <source>
        <dbReference type="EMBL" id="ESO98563.1"/>
    </source>
</evidence>
<feature type="active site" description="Acyl-ester intermediate" evidence="5">
    <location>
        <position position="201"/>
    </location>
</feature>
<dbReference type="GeneID" id="20242645"/>
<comment type="catalytic activity">
    <reaction evidence="5">
        <text>L-glutamyl-tRNA(Gln) + L-glutamine + ATP + H2O = L-glutaminyl-tRNA(Gln) + L-glutamate + ADP + phosphate + H(+)</text>
        <dbReference type="Rhea" id="RHEA:17521"/>
        <dbReference type="Rhea" id="RHEA-COMP:9681"/>
        <dbReference type="Rhea" id="RHEA-COMP:9684"/>
        <dbReference type="ChEBI" id="CHEBI:15377"/>
        <dbReference type="ChEBI" id="CHEBI:15378"/>
        <dbReference type="ChEBI" id="CHEBI:29985"/>
        <dbReference type="ChEBI" id="CHEBI:30616"/>
        <dbReference type="ChEBI" id="CHEBI:43474"/>
        <dbReference type="ChEBI" id="CHEBI:58359"/>
        <dbReference type="ChEBI" id="CHEBI:78520"/>
        <dbReference type="ChEBI" id="CHEBI:78521"/>
        <dbReference type="ChEBI" id="CHEBI:456216"/>
        <dbReference type="EC" id="6.3.5.7"/>
    </reaction>
</comment>
<dbReference type="GO" id="GO:0005739">
    <property type="term" value="C:mitochondrion"/>
    <property type="evidence" value="ECO:0007669"/>
    <property type="project" value="UniProtKB-SubCell"/>
</dbReference>
<keyword evidence="3 5" id="KW-0067">ATP-binding</keyword>
<comment type="subcellular location">
    <subcellularLocation>
        <location evidence="5">Mitochondrion</location>
    </subcellularLocation>
</comment>
<evidence type="ECO:0000256" key="5">
    <source>
        <dbReference type="HAMAP-Rule" id="MF_03150"/>
    </source>
</evidence>
<evidence type="ECO:0000256" key="6">
    <source>
        <dbReference type="SAM" id="MobiDB-lite"/>
    </source>
</evidence>
<dbReference type="GO" id="GO:0050567">
    <property type="term" value="F:glutaminyl-tRNA synthase (glutamine-hydrolyzing) activity"/>
    <property type="evidence" value="ECO:0007669"/>
    <property type="project" value="UniProtKB-UniRule"/>
</dbReference>
<sequence length="517" mass="56794">MLSLPIREVLKHLKEGKITARDLIELCLKRSEKVKELNIFVTETGELARQQADDSSNRLKSGNEIGPLEGIPIGFKDNFCSNGIRTSCGSRMLANFIPPYHATMIEKTLNNGGVLLGKTNMDEFAMGAGSVDSASGPVRNPWKYKFKSRRHKNNQSEDSKGHVTDKEDDDWLITGGSSGGSAAAVASGVCFGAFGSDTGGSTRIPASFCGVTGLKPSYGRLSRHGLIPLVNSMDVPGIIGKTTEDVATILNCVSGLDLKDSTTLPGSYQPVNLQESIDVKKLHIGIPKEYHAPDTTEDVITTWGQIADMLDNAGAKVSQVSLPYTQYSIKVYSVLCCCEVASNMARYDGIEFGYRGTNEQSTEEMFASSRHHGFNDVVRGRIMAGNYFLLKENYERYFIQAQKIRRLISEDFQKVFKSGVNMLVTPTTINPALPYRYFMEEDNQTRCSQLDVFTQPSNLAGIPALTLPVSLSTDQLPIGIQILAPHLHDDKVLLLGNWIEQQVNFPFLNLDCLDEGV</sequence>
<comment type="similarity">
    <text evidence="5">Belongs to the amidase family. GatA subfamily.</text>
</comment>
<dbReference type="InterPro" id="IPR000120">
    <property type="entry name" value="Amidase"/>
</dbReference>
<feature type="domain" description="Amidase" evidence="7">
    <location>
        <begin position="172"/>
        <end position="493"/>
    </location>
</feature>
<evidence type="ECO:0000259" key="7">
    <source>
        <dbReference type="Pfam" id="PF01425"/>
    </source>
</evidence>
<feature type="region of interest" description="Disordered" evidence="6">
    <location>
        <begin position="145"/>
        <end position="171"/>
    </location>
</feature>
<name>V4A3T3_LOTGI</name>
<reference evidence="8 9" key="1">
    <citation type="journal article" date="2013" name="Nature">
        <title>Insights into bilaterian evolution from three spiralian genomes.</title>
        <authorList>
            <person name="Simakov O."/>
            <person name="Marletaz F."/>
            <person name="Cho S.J."/>
            <person name="Edsinger-Gonzales E."/>
            <person name="Havlak P."/>
            <person name="Hellsten U."/>
            <person name="Kuo D.H."/>
            <person name="Larsson T."/>
            <person name="Lv J."/>
            <person name="Arendt D."/>
            <person name="Savage R."/>
            <person name="Osoegawa K."/>
            <person name="de Jong P."/>
            <person name="Grimwood J."/>
            <person name="Chapman J.A."/>
            <person name="Shapiro H."/>
            <person name="Aerts A."/>
            <person name="Otillar R.P."/>
            <person name="Terry A.Y."/>
            <person name="Boore J.L."/>
            <person name="Grigoriev I.V."/>
            <person name="Lindberg D.R."/>
            <person name="Seaver E.C."/>
            <person name="Weisblat D.A."/>
            <person name="Putnam N.H."/>
            <person name="Rokhsar D.S."/>
        </authorList>
    </citation>
    <scope>NUCLEOTIDE SEQUENCE [LARGE SCALE GENOMIC DNA]</scope>
</reference>
<dbReference type="EMBL" id="KB201239">
    <property type="protein sequence ID" value="ESO98563.1"/>
    <property type="molecule type" value="Genomic_DNA"/>
</dbReference>
<evidence type="ECO:0000256" key="1">
    <source>
        <dbReference type="ARBA" id="ARBA00022598"/>
    </source>
</evidence>
<dbReference type="GO" id="GO:0032543">
    <property type="term" value="P:mitochondrial translation"/>
    <property type="evidence" value="ECO:0007669"/>
    <property type="project" value="UniProtKB-UniRule"/>
</dbReference>
<dbReference type="InterPro" id="IPR036928">
    <property type="entry name" value="AS_sf"/>
</dbReference>
<dbReference type="HOGENOM" id="CLU_009600_7_6_1"/>
<keyword evidence="4 5" id="KW-0648">Protein biosynthesis</keyword>
<dbReference type="Gene3D" id="3.90.1300.10">
    <property type="entry name" value="Amidase signature (AS) domain"/>
    <property type="match status" value="1"/>
</dbReference>
<keyword evidence="5" id="KW-0496">Mitochondrion</keyword>
<dbReference type="AlphaFoldDB" id="V4A3T3"/>
<feature type="domain" description="Amidase" evidence="7">
    <location>
        <begin position="22"/>
        <end position="144"/>
    </location>
</feature>
<evidence type="ECO:0000256" key="4">
    <source>
        <dbReference type="ARBA" id="ARBA00022917"/>
    </source>
</evidence>
<dbReference type="GO" id="GO:0030956">
    <property type="term" value="C:glutamyl-tRNA(Gln) amidotransferase complex"/>
    <property type="evidence" value="ECO:0007669"/>
    <property type="project" value="UniProtKB-UniRule"/>
</dbReference>
<dbReference type="GO" id="GO:0070681">
    <property type="term" value="P:glutaminyl-tRNAGln biosynthesis via transamidation"/>
    <property type="evidence" value="ECO:0007669"/>
    <property type="project" value="UniProtKB-UniRule"/>
</dbReference>
<dbReference type="InterPro" id="IPR023631">
    <property type="entry name" value="Amidase_dom"/>
</dbReference>
<dbReference type="SUPFAM" id="SSF75304">
    <property type="entry name" value="Amidase signature (AS) enzymes"/>
    <property type="match status" value="1"/>
</dbReference>
<evidence type="ECO:0000256" key="2">
    <source>
        <dbReference type="ARBA" id="ARBA00022741"/>
    </source>
</evidence>
<keyword evidence="1 5" id="KW-0436">Ligase</keyword>
<protein>
    <recommendedName>
        <fullName evidence="5">Glutamyl-tRNA(Gln) amidotransferase subunit A, mitochondrial</fullName>
        <shortName evidence="5">Glu-AdT subunit A</shortName>
        <ecNumber evidence="5">6.3.5.7</ecNumber>
    </recommendedName>
</protein>
<organism evidence="8 9">
    <name type="scientific">Lottia gigantea</name>
    <name type="common">Giant owl limpet</name>
    <dbReference type="NCBI Taxonomy" id="225164"/>
    <lineage>
        <taxon>Eukaryota</taxon>
        <taxon>Metazoa</taxon>
        <taxon>Spiralia</taxon>
        <taxon>Lophotrochozoa</taxon>
        <taxon>Mollusca</taxon>
        <taxon>Gastropoda</taxon>
        <taxon>Patellogastropoda</taxon>
        <taxon>Lottioidea</taxon>
        <taxon>Lottiidae</taxon>
        <taxon>Lottia</taxon>
    </lineage>
</organism>
<accession>V4A3T3</accession>
<dbReference type="RefSeq" id="XP_009050739.1">
    <property type="nucleotide sequence ID" value="XM_009052491.1"/>
</dbReference>
<dbReference type="InterPro" id="IPR004412">
    <property type="entry name" value="GatA"/>
</dbReference>
<feature type="active site" description="Charge relay system" evidence="5">
    <location>
        <position position="177"/>
    </location>
</feature>
<dbReference type="PANTHER" id="PTHR11895:SF7">
    <property type="entry name" value="GLUTAMYL-TRNA(GLN) AMIDOTRANSFERASE SUBUNIT A, MITOCHONDRIAL"/>
    <property type="match status" value="1"/>
</dbReference>
<dbReference type="EC" id="6.3.5.7" evidence="5"/>